<dbReference type="EMBL" id="CVRI01000004">
    <property type="protein sequence ID" value="CRK87386.1"/>
    <property type="molecule type" value="Genomic_DNA"/>
</dbReference>
<evidence type="ECO:0000313" key="1">
    <source>
        <dbReference type="EMBL" id="CRK87386.1"/>
    </source>
</evidence>
<gene>
    <name evidence="1" type="ORF">CLUMA_CG001188</name>
</gene>
<dbReference type="AlphaFoldDB" id="A0A1J1HIK1"/>
<reference evidence="1 2" key="1">
    <citation type="submission" date="2015-04" db="EMBL/GenBank/DDBJ databases">
        <authorList>
            <person name="Syromyatnikov M.Y."/>
            <person name="Popov V.N."/>
        </authorList>
    </citation>
    <scope>NUCLEOTIDE SEQUENCE [LARGE SCALE GENOMIC DNA]</scope>
</reference>
<evidence type="ECO:0000313" key="2">
    <source>
        <dbReference type="Proteomes" id="UP000183832"/>
    </source>
</evidence>
<protein>
    <submittedName>
        <fullName evidence="1">CLUMA_CG001188, isoform A</fullName>
    </submittedName>
</protein>
<name>A0A1J1HIK1_9DIPT</name>
<accession>A0A1J1HIK1</accession>
<dbReference type="Proteomes" id="UP000183832">
    <property type="component" value="Unassembled WGS sequence"/>
</dbReference>
<proteinExistence type="predicted"/>
<sequence length="158" mass="18781">MEEKLLQKRKLKVEWDKNLTTNKYGKKTFPQTERKKFSFRGQSLSFLRNDHNKLSNFSIPCSTLCQTRKAALRKKRRRLLKQHTHDAQEHEMNPCNDIALGQGRIPFVLYSSFVLRMFYYVPFNRVGKRIKVKFNDNDAHFLSKKCLEASSRTHDNKN</sequence>
<keyword evidence="2" id="KW-1185">Reference proteome</keyword>
<organism evidence="1 2">
    <name type="scientific">Clunio marinus</name>
    <dbReference type="NCBI Taxonomy" id="568069"/>
    <lineage>
        <taxon>Eukaryota</taxon>
        <taxon>Metazoa</taxon>
        <taxon>Ecdysozoa</taxon>
        <taxon>Arthropoda</taxon>
        <taxon>Hexapoda</taxon>
        <taxon>Insecta</taxon>
        <taxon>Pterygota</taxon>
        <taxon>Neoptera</taxon>
        <taxon>Endopterygota</taxon>
        <taxon>Diptera</taxon>
        <taxon>Nematocera</taxon>
        <taxon>Chironomoidea</taxon>
        <taxon>Chironomidae</taxon>
        <taxon>Clunio</taxon>
    </lineage>
</organism>